<dbReference type="NCBIfam" id="TIGR00254">
    <property type="entry name" value="GGDEF"/>
    <property type="match status" value="1"/>
</dbReference>
<dbReference type="InterPro" id="IPR035919">
    <property type="entry name" value="EAL_sf"/>
</dbReference>
<dbReference type="PROSITE" id="PS50883">
    <property type="entry name" value="EAL"/>
    <property type="match status" value="1"/>
</dbReference>
<dbReference type="PANTHER" id="PTHR44757:SF4">
    <property type="entry name" value="DIGUANYLATE CYCLASE DGCE-RELATED"/>
    <property type="match status" value="1"/>
</dbReference>
<feature type="domain" description="PAC" evidence="4">
    <location>
        <begin position="488"/>
        <end position="539"/>
    </location>
</feature>
<dbReference type="Gene3D" id="2.60.40.2380">
    <property type="match status" value="1"/>
</dbReference>
<evidence type="ECO:0000259" key="5">
    <source>
        <dbReference type="PROSITE" id="PS50883"/>
    </source>
</evidence>
<feature type="domain" description="GGDEF" evidence="6">
    <location>
        <begin position="570"/>
        <end position="703"/>
    </location>
</feature>
<reference evidence="7 8" key="1">
    <citation type="submission" date="2018-01" db="EMBL/GenBank/DDBJ databases">
        <title>Genome sequence of a Cantenovulum-like bacteria.</title>
        <authorList>
            <person name="Tan W.R."/>
            <person name="Lau N.-S."/>
            <person name="Go F."/>
            <person name="Amirul A.-A.A."/>
        </authorList>
    </citation>
    <scope>NUCLEOTIDE SEQUENCE [LARGE SCALE GENOMIC DNA]</scope>
    <source>
        <strain evidence="7 8">CCB-QB4</strain>
    </source>
</reference>
<evidence type="ECO:0000313" key="8">
    <source>
        <dbReference type="Proteomes" id="UP000244441"/>
    </source>
</evidence>
<evidence type="ECO:0000313" key="7">
    <source>
        <dbReference type="EMBL" id="AWB66563.1"/>
    </source>
</evidence>
<feature type="signal peptide" evidence="3">
    <location>
        <begin position="1"/>
        <end position="27"/>
    </location>
</feature>
<evidence type="ECO:0000256" key="2">
    <source>
        <dbReference type="SAM" id="Phobius"/>
    </source>
</evidence>
<dbReference type="NCBIfam" id="TIGR00229">
    <property type="entry name" value="sensory_box"/>
    <property type="match status" value="1"/>
</dbReference>
<dbReference type="GO" id="GO:0003824">
    <property type="term" value="F:catalytic activity"/>
    <property type="evidence" value="ECO:0007669"/>
    <property type="project" value="UniProtKB-ARBA"/>
</dbReference>
<dbReference type="InterPro" id="IPR000160">
    <property type="entry name" value="GGDEF_dom"/>
</dbReference>
<dbReference type="Pfam" id="PF07696">
    <property type="entry name" value="7TMR-DISMED2"/>
    <property type="match status" value="1"/>
</dbReference>
<dbReference type="SMART" id="SM00052">
    <property type="entry name" value="EAL"/>
    <property type="match status" value="1"/>
</dbReference>
<dbReference type="InterPro" id="IPR011622">
    <property type="entry name" value="7TMR_DISM_rcpt_extracell_dom2"/>
</dbReference>
<feature type="transmembrane region" description="Helical" evidence="2">
    <location>
        <begin position="290"/>
        <end position="308"/>
    </location>
</feature>
<gene>
    <name evidence="7" type="ORF">C2869_09025</name>
</gene>
<dbReference type="InterPro" id="IPR000014">
    <property type="entry name" value="PAS"/>
</dbReference>
<keyword evidence="2" id="KW-0812">Transmembrane</keyword>
<dbReference type="PANTHER" id="PTHR44757">
    <property type="entry name" value="DIGUANYLATE CYCLASE DGCP"/>
    <property type="match status" value="1"/>
</dbReference>
<keyword evidence="2" id="KW-1133">Transmembrane helix</keyword>
<dbReference type="InterPro" id="IPR001633">
    <property type="entry name" value="EAL_dom"/>
</dbReference>
<dbReference type="InterPro" id="IPR011623">
    <property type="entry name" value="7TMR_DISM_rcpt_extracell_dom1"/>
</dbReference>
<name>A0A2S0VQR9_9ALTE</name>
<feature type="transmembrane region" description="Helical" evidence="2">
    <location>
        <begin position="376"/>
        <end position="394"/>
    </location>
</feature>
<accession>A0A2S0VQR9</accession>
<dbReference type="InterPro" id="IPR052155">
    <property type="entry name" value="Biofilm_reg_signaling"/>
</dbReference>
<dbReference type="Pfam" id="PF00990">
    <property type="entry name" value="GGDEF"/>
    <property type="match status" value="1"/>
</dbReference>
<dbReference type="SUPFAM" id="SSF55785">
    <property type="entry name" value="PYP-like sensor domain (PAS domain)"/>
    <property type="match status" value="1"/>
</dbReference>
<comment type="cofactor">
    <cofactor evidence="1">
        <name>Mg(2+)</name>
        <dbReference type="ChEBI" id="CHEBI:18420"/>
    </cofactor>
</comment>
<dbReference type="Pfam" id="PF07695">
    <property type="entry name" value="7TMR-DISM_7TM"/>
    <property type="match status" value="1"/>
</dbReference>
<feature type="domain" description="EAL" evidence="5">
    <location>
        <begin position="714"/>
        <end position="963"/>
    </location>
</feature>
<feature type="chain" id="PRO_5015665536" evidence="3">
    <location>
        <begin position="28"/>
        <end position="963"/>
    </location>
</feature>
<feature type="transmembrane region" description="Helical" evidence="2">
    <location>
        <begin position="221"/>
        <end position="239"/>
    </location>
</feature>
<keyword evidence="2" id="KW-0472">Membrane</keyword>
<dbReference type="CDD" id="cd01949">
    <property type="entry name" value="GGDEF"/>
    <property type="match status" value="1"/>
</dbReference>
<dbReference type="InterPro" id="IPR029787">
    <property type="entry name" value="Nucleotide_cyclase"/>
</dbReference>
<proteinExistence type="predicted"/>
<feature type="transmembrane region" description="Helical" evidence="2">
    <location>
        <begin position="259"/>
        <end position="278"/>
    </location>
</feature>
<protein>
    <submittedName>
        <fullName evidence="7">Uncharacterized protein</fullName>
    </submittedName>
</protein>
<dbReference type="SUPFAM" id="SSF55073">
    <property type="entry name" value="Nucleotide cyclase"/>
    <property type="match status" value="1"/>
</dbReference>
<feature type="transmembrane region" description="Helical" evidence="2">
    <location>
        <begin position="191"/>
        <end position="214"/>
    </location>
</feature>
<dbReference type="SMART" id="SM00267">
    <property type="entry name" value="GGDEF"/>
    <property type="match status" value="1"/>
</dbReference>
<dbReference type="EMBL" id="CP026604">
    <property type="protein sequence ID" value="AWB66563.1"/>
    <property type="molecule type" value="Genomic_DNA"/>
</dbReference>
<dbReference type="InterPro" id="IPR035965">
    <property type="entry name" value="PAS-like_dom_sf"/>
</dbReference>
<evidence type="ECO:0000259" key="6">
    <source>
        <dbReference type="PROSITE" id="PS50887"/>
    </source>
</evidence>
<keyword evidence="3" id="KW-0732">Signal</keyword>
<feature type="transmembrane region" description="Helical" evidence="2">
    <location>
        <begin position="314"/>
        <end position="333"/>
    </location>
</feature>
<evidence type="ECO:0000256" key="1">
    <source>
        <dbReference type="ARBA" id="ARBA00001946"/>
    </source>
</evidence>
<dbReference type="CDD" id="cd01948">
    <property type="entry name" value="EAL"/>
    <property type="match status" value="1"/>
</dbReference>
<dbReference type="Gene3D" id="3.30.450.20">
    <property type="entry name" value="PAS domain"/>
    <property type="match status" value="1"/>
</dbReference>
<dbReference type="PROSITE" id="PS50113">
    <property type="entry name" value="PAC"/>
    <property type="match status" value="1"/>
</dbReference>
<evidence type="ECO:0000259" key="4">
    <source>
        <dbReference type="PROSITE" id="PS50113"/>
    </source>
</evidence>
<feature type="transmembrane region" description="Helical" evidence="2">
    <location>
        <begin position="345"/>
        <end position="364"/>
    </location>
</feature>
<dbReference type="KEGG" id="cate:C2869_09025"/>
<evidence type="ECO:0000256" key="3">
    <source>
        <dbReference type="SAM" id="SignalP"/>
    </source>
</evidence>
<organism evidence="7 8">
    <name type="scientific">Saccharobesus litoralis</name>
    <dbReference type="NCBI Taxonomy" id="2172099"/>
    <lineage>
        <taxon>Bacteria</taxon>
        <taxon>Pseudomonadati</taxon>
        <taxon>Pseudomonadota</taxon>
        <taxon>Gammaproteobacteria</taxon>
        <taxon>Alteromonadales</taxon>
        <taxon>Alteromonadaceae</taxon>
        <taxon>Saccharobesus</taxon>
    </lineage>
</organism>
<dbReference type="Pfam" id="PF13426">
    <property type="entry name" value="PAS_9"/>
    <property type="match status" value="1"/>
</dbReference>
<dbReference type="Gene3D" id="3.30.70.270">
    <property type="match status" value="1"/>
</dbReference>
<dbReference type="PROSITE" id="PS50887">
    <property type="entry name" value="GGDEF"/>
    <property type="match status" value="1"/>
</dbReference>
<sequence length="963" mass="110370">MKHKFIFLLVFFSKLVLLCLFTAKALAEQPIAELSQTQTKFAINKQISYVEADPELSIDQLLKNSRHIHWQHNQNKTLSLNSSDNAYWIKFKVKNTSISRLDRYLNIALPVLDEVTTYLVSDDGSQIKYLGRSGIHVPVDERSVRNRNFVFPFTLQAQQQAEIYVRVTNDGFIQLPMTIWQENAFNEAESYSIAIISLLSGLIIAVSLYSLFIFTAVKDTAYVYYSIYALCFFVFYIALKGFGHQFIWISTPEASEYLIILFMGLALAALCLFNIKFLRIKQQHFYIYRLLRILLVSSLILAFASGFMPHIQRVIVGMVLAVVVCFTSIYVAIDAVKRQVDGSKRFLIGWLIFSCGVLIMVGNRSGLIERSMLTEYAFMLGQLASFIVIFHALMGRVRLARIQIVAAQDKAMRHYQMFHDIYQHAVEAHYTTTEDGRIVRGNKAFVELLKYNTIEELLAEDTNMAHFYLDVTAREQLVKQAKELGTMIGYEAQWRRRDGRNIWVSINLRYQPNTIDGNVLIGSIIDITEKKRAEKQLEFMATHDALTGIYNRREFEKRLNTALCECKPNVSHTLLYMDLDQFKVVNDTCGHKAGDILLRQLTDEMRDVVDDKGVIARLGGDEFGVLLENCIGDAAFVIAYQIKQVVQEFRFVWDSRVFTVGVSIGMVEVNENNHSIDEVLSIADTACFTAKEKGRNRIHSYTESDEDVKRHHAEMEQVTQINKALEEDRFFLEFQMIMPIAEHDKFHYELLIRMQGENGERIPPGLFLPAAERYNLMAQIDQWVINHYFSWLQANPEHLEKVGKCAINLSGPSLADDDMQIYILNAFETYQVPYEKICFEITESLAITQLDKTLAFIKTFRNLGCRFSLDDFGSGFSSYGYLKNLPVDYLKIDGAFVKDMLIDPIDHAMVKSINEVAKAIGMKTIAEFVESEEILLDLKAIGVDYAQGYFVNKPKPIDHLKDL</sequence>
<dbReference type="AlphaFoldDB" id="A0A2S0VQR9"/>
<dbReference type="FunFam" id="3.30.70.270:FF:000001">
    <property type="entry name" value="Diguanylate cyclase domain protein"/>
    <property type="match status" value="1"/>
</dbReference>
<dbReference type="Gene3D" id="3.20.20.450">
    <property type="entry name" value="EAL domain"/>
    <property type="match status" value="1"/>
</dbReference>
<dbReference type="Pfam" id="PF00563">
    <property type="entry name" value="EAL"/>
    <property type="match status" value="1"/>
</dbReference>
<dbReference type="Proteomes" id="UP000244441">
    <property type="component" value="Chromosome"/>
</dbReference>
<dbReference type="SUPFAM" id="SSF141868">
    <property type="entry name" value="EAL domain-like"/>
    <property type="match status" value="1"/>
</dbReference>
<keyword evidence="8" id="KW-1185">Reference proteome</keyword>
<dbReference type="InterPro" id="IPR000700">
    <property type="entry name" value="PAS-assoc_C"/>
</dbReference>
<dbReference type="InterPro" id="IPR043128">
    <property type="entry name" value="Rev_trsase/Diguanyl_cyclase"/>
</dbReference>